<dbReference type="Proteomes" id="UP000185936">
    <property type="component" value="Unassembled WGS sequence"/>
</dbReference>
<dbReference type="Gene3D" id="3.40.50.300">
    <property type="entry name" value="P-loop containing nucleotide triphosphate hydrolases"/>
    <property type="match status" value="1"/>
</dbReference>
<name>A0A1N7G981_9EURY</name>
<dbReference type="STRING" id="308853.SAMN05421752_110124"/>
<evidence type="ECO:0000313" key="1">
    <source>
        <dbReference type="EMBL" id="SIS09016.1"/>
    </source>
</evidence>
<dbReference type="EMBL" id="FTNR01000010">
    <property type="protein sequence ID" value="SIS09016.1"/>
    <property type="molecule type" value="Genomic_DNA"/>
</dbReference>
<dbReference type="SUPFAM" id="SSF52540">
    <property type="entry name" value="P-loop containing nucleoside triphosphate hydrolases"/>
    <property type="match status" value="1"/>
</dbReference>
<dbReference type="AlphaFoldDB" id="A0A1N7G981"/>
<organism evidence="1 2">
    <name type="scientific">Natronorubrum thiooxidans</name>
    <dbReference type="NCBI Taxonomy" id="308853"/>
    <lineage>
        <taxon>Archaea</taxon>
        <taxon>Methanobacteriati</taxon>
        <taxon>Methanobacteriota</taxon>
        <taxon>Stenosarchaea group</taxon>
        <taxon>Halobacteria</taxon>
        <taxon>Halobacteriales</taxon>
        <taxon>Natrialbaceae</taxon>
        <taxon>Natronorubrum</taxon>
    </lineage>
</organism>
<keyword evidence="1" id="KW-0418">Kinase</keyword>
<dbReference type="InterPro" id="IPR027417">
    <property type="entry name" value="P-loop_NTPase"/>
</dbReference>
<reference evidence="2" key="1">
    <citation type="submission" date="2017-01" db="EMBL/GenBank/DDBJ databases">
        <authorList>
            <person name="Varghese N."/>
            <person name="Submissions S."/>
        </authorList>
    </citation>
    <scope>NUCLEOTIDE SEQUENCE [LARGE SCALE GENOMIC DNA]</scope>
    <source>
        <strain evidence="2">type strain: HArc-</strain>
    </source>
</reference>
<protein>
    <submittedName>
        <fullName evidence="1">Adenylylsulfate kinase</fullName>
    </submittedName>
</protein>
<keyword evidence="1" id="KW-0808">Transferase</keyword>
<gene>
    <name evidence="1" type="ORF">SAMN05421752_110124</name>
</gene>
<evidence type="ECO:0000313" key="2">
    <source>
        <dbReference type="Proteomes" id="UP000185936"/>
    </source>
</evidence>
<sequence length="153" mass="17428">MILVICGPPGAGKTTIATTLAERLEARGELVRLYHSDAFSRRTYEQLYERAREDPEDVLTLVDGTFYKRRWQTQFDTLEDVRFVHVTASLETCLERNRTRADPIDEQGVHVVSREFDEPDAALEVGTDDCDPEAAVDQIERALEAWGWLVDEA</sequence>
<accession>A0A1N7G981</accession>
<dbReference type="GO" id="GO:0016301">
    <property type="term" value="F:kinase activity"/>
    <property type="evidence" value="ECO:0007669"/>
    <property type="project" value="UniProtKB-KW"/>
</dbReference>
<keyword evidence="2" id="KW-1185">Reference proteome</keyword>
<proteinExistence type="predicted"/>
<dbReference type="Pfam" id="PF13671">
    <property type="entry name" value="AAA_33"/>
    <property type="match status" value="1"/>
</dbReference>